<sequence length="84" mass="9377">MSWQGEGTEGGTSPRGSSFFNKYLYSLPLLARLHFPLEAVIAKNTRSTTMTRLNPFNDLLGDDDIFVHLAADCMTVYMNRSMGV</sequence>
<dbReference type="EMBL" id="BSYO01000030">
    <property type="protein sequence ID" value="GMH26250.1"/>
    <property type="molecule type" value="Genomic_DNA"/>
</dbReference>
<comment type="caution">
    <text evidence="1">The sequence shown here is derived from an EMBL/GenBank/DDBJ whole genome shotgun (WGS) entry which is preliminary data.</text>
</comment>
<accession>A0AAD3Y3L4</accession>
<dbReference type="Proteomes" id="UP001279734">
    <property type="component" value="Unassembled WGS sequence"/>
</dbReference>
<organism evidence="1 2">
    <name type="scientific">Nepenthes gracilis</name>
    <name type="common">Slender pitcher plant</name>
    <dbReference type="NCBI Taxonomy" id="150966"/>
    <lineage>
        <taxon>Eukaryota</taxon>
        <taxon>Viridiplantae</taxon>
        <taxon>Streptophyta</taxon>
        <taxon>Embryophyta</taxon>
        <taxon>Tracheophyta</taxon>
        <taxon>Spermatophyta</taxon>
        <taxon>Magnoliopsida</taxon>
        <taxon>eudicotyledons</taxon>
        <taxon>Gunneridae</taxon>
        <taxon>Pentapetalae</taxon>
        <taxon>Caryophyllales</taxon>
        <taxon>Nepenthaceae</taxon>
        <taxon>Nepenthes</taxon>
    </lineage>
</organism>
<proteinExistence type="predicted"/>
<evidence type="ECO:0000313" key="1">
    <source>
        <dbReference type="EMBL" id="GMH26250.1"/>
    </source>
</evidence>
<evidence type="ECO:0000313" key="2">
    <source>
        <dbReference type="Proteomes" id="UP001279734"/>
    </source>
</evidence>
<gene>
    <name evidence="1" type="ORF">Nepgr_028093</name>
</gene>
<keyword evidence="2" id="KW-1185">Reference proteome</keyword>
<protein>
    <submittedName>
        <fullName evidence="1">Uncharacterized protein</fullName>
    </submittedName>
</protein>
<name>A0AAD3Y3L4_NEPGR</name>
<reference evidence="1" key="1">
    <citation type="submission" date="2023-05" db="EMBL/GenBank/DDBJ databases">
        <title>Nepenthes gracilis genome sequencing.</title>
        <authorList>
            <person name="Fukushima K."/>
        </authorList>
    </citation>
    <scope>NUCLEOTIDE SEQUENCE</scope>
    <source>
        <strain evidence="1">SING2019-196</strain>
    </source>
</reference>
<dbReference type="AlphaFoldDB" id="A0AAD3Y3L4"/>